<dbReference type="InterPro" id="IPR002881">
    <property type="entry name" value="DUF58"/>
</dbReference>
<dbReference type="RefSeq" id="WP_386820973.1">
    <property type="nucleotide sequence ID" value="NZ_JBHUIT010000031.1"/>
</dbReference>
<dbReference type="Pfam" id="PF01882">
    <property type="entry name" value="DUF58"/>
    <property type="match status" value="1"/>
</dbReference>
<dbReference type="InterPro" id="IPR002035">
    <property type="entry name" value="VWF_A"/>
</dbReference>
<proteinExistence type="predicted"/>
<dbReference type="PANTHER" id="PTHR33608:SF7">
    <property type="entry name" value="DUF58 DOMAIN-CONTAINING PROTEIN"/>
    <property type="match status" value="1"/>
</dbReference>
<dbReference type="SUPFAM" id="SSF53300">
    <property type="entry name" value="vWA-like"/>
    <property type="match status" value="1"/>
</dbReference>
<evidence type="ECO:0000313" key="2">
    <source>
        <dbReference type="EMBL" id="MFD2257646.1"/>
    </source>
</evidence>
<reference evidence="3" key="1">
    <citation type="journal article" date="2019" name="Int. J. Syst. Evol. Microbiol.">
        <title>The Global Catalogue of Microorganisms (GCM) 10K type strain sequencing project: providing services to taxonomists for standard genome sequencing and annotation.</title>
        <authorList>
            <consortium name="The Broad Institute Genomics Platform"/>
            <consortium name="The Broad Institute Genome Sequencing Center for Infectious Disease"/>
            <person name="Wu L."/>
            <person name="Ma J."/>
        </authorList>
    </citation>
    <scope>NUCLEOTIDE SEQUENCE [LARGE SCALE GENOMIC DNA]</scope>
    <source>
        <strain evidence="3">CGMCC 4.7106</strain>
    </source>
</reference>
<dbReference type="EMBL" id="JBHUIT010000031">
    <property type="protein sequence ID" value="MFD2257646.1"/>
    <property type="molecule type" value="Genomic_DNA"/>
</dbReference>
<evidence type="ECO:0000259" key="1">
    <source>
        <dbReference type="SMART" id="SM00327"/>
    </source>
</evidence>
<sequence length="299" mass="33953">MSEHSFIDSELLSRLGSLPIESRVPMMGNVAGKHRSPHRGSSVEFAEYRKYVPGDDTRRLDWKAFARSDRFYIKEFEADTNLRAYFVIDASGSMNFHSPGQEPKIEYARKIAASLAYLLVNQGDSAGLSICTDKLHLEVPPSRRAAHLERFFSTIEEVQPSGETGLIQALHTIAEKIGQRAFVVILSDFFTDIAELSEALQHLRYRKHDISLFHLMDPQEIGFDFDRPHRFVDLEDGTAIVAEPNLIAEEYHSALRDFLRGVREKAHDASADYQLVTTDTPLEPLLREFLTARIPKAKH</sequence>
<accession>A0ABW5DDB5</accession>
<dbReference type="Gene3D" id="3.40.50.410">
    <property type="entry name" value="von Willebrand factor, type A domain"/>
    <property type="match status" value="1"/>
</dbReference>
<dbReference type="SMART" id="SM00327">
    <property type="entry name" value="VWA"/>
    <property type="match status" value="1"/>
</dbReference>
<comment type="caution">
    <text evidence="2">The sequence shown here is derived from an EMBL/GenBank/DDBJ whole genome shotgun (WGS) entry which is preliminary data.</text>
</comment>
<name>A0ABW5DDB5_9BACT</name>
<dbReference type="InterPro" id="IPR036465">
    <property type="entry name" value="vWFA_dom_sf"/>
</dbReference>
<keyword evidence="3" id="KW-1185">Reference proteome</keyword>
<feature type="domain" description="VWFA" evidence="1">
    <location>
        <begin position="81"/>
        <end position="245"/>
    </location>
</feature>
<dbReference type="Proteomes" id="UP001597375">
    <property type="component" value="Unassembled WGS sequence"/>
</dbReference>
<protein>
    <submittedName>
        <fullName evidence="2">DUF58 domain-containing protein</fullName>
    </submittedName>
</protein>
<gene>
    <name evidence="2" type="ORF">ACFSSA_13265</name>
</gene>
<dbReference type="CDD" id="cd00198">
    <property type="entry name" value="vWFA"/>
    <property type="match status" value="1"/>
</dbReference>
<dbReference type="PANTHER" id="PTHR33608">
    <property type="entry name" value="BLL2464 PROTEIN"/>
    <property type="match status" value="1"/>
</dbReference>
<evidence type="ECO:0000313" key="3">
    <source>
        <dbReference type="Proteomes" id="UP001597375"/>
    </source>
</evidence>
<organism evidence="2 3">
    <name type="scientific">Luteolibacter algae</name>
    <dbReference type="NCBI Taxonomy" id="454151"/>
    <lineage>
        <taxon>Bacteria</taxon>
        <taxon>Pseudomonadati</taxon>
        <taxon>Verrucomicrobiota</taxon>
        <taxon>Verrucomicrobiia</taxon>
        <taxon>Verrucomicrobiales</taxon>
        <taxon>Verrucomicrobiaceae</taxon>
        <taxon>Luteolibacter</taxon>
    </lineage>
</organism>